<dbReference type="InterPro" id="IPR018841">
    <property type="entry name" value="DUF2442"/>
</dbReference>
<sequence length="93" mass="10084">MTDSFPLVDVISARPREGQVLSLTFSTGEIGEISLAKMIETGGPMVEPLRDPAVFAQVFVELGAPAWPHGFDLDAIALYIDMRDRGLLRKPAA</sequence>
<dbReference type="Pfam" id="PF10387">
    <property type="entry name" value="DUF2442"/>
    <property type="match status" value="1"/>
</dbReference>
<dbReference type="Proteomes" id="UP000094795">
    <property type="component" value="Unassembled WGS sequence"/>
</dbReference>
<dbReference type="SUPFAM" id="SSF143880">
    <property type="entry name" value="NE0471 N-terminal domain-like"/>
    <property type="match status" value="1"/>
</dbReference>
<dbReference type="STRING" id="1480615.AWJ14_13070"/>
<dbReference type="Gene3D" id="3.30.2020.10">
    <property type="entry name" value="NE0471-like N-terminal domain"/>
    <property type="match status" value="1"/>
</dbReference>
<reference evidence="1 2" key="1">
    <citation type="submission" date="2015-12" db="EMBL/GenBank/DDBJ databases">
        <authorList>
            <person name="Shamseldin A."/>
            <person name="Moawad H."/>
            <person name="Abd El-Rahim W.M."/>
            <person name="Sadowsky M.J."/>
        </authorList>
    </citation>
    <scope>NUCLEOTIDE SEQUENCE [LARGE SCALE GENOMIC DNA]</scope>
    <source>
        <strain evidence="1 2">JC234</strain>
    </source>
</reference>
<dbReference type="RefSeq" id="WP_066179633.1">
    <property type="nucleotide sequence ID" value="NZ_LQZT01000020.1"/>
</dbReference>
<evidence type="ECO:0000313" key="2">
    <source>
        <dbReference type="Proteomes" id="UP000094795"/>
    </source>
</evidence>
<dbReference type="InterPro" id="IPR036782">
    <property type="entry name" value="NE0471-like_N"/>
</dbReference>
<organism evidence="1 2">
    <name type="scientific">Hoeflea olei</name>
    <dbReference type="NCBI Taxonomy" id="1480615"/>
    <lineage>
        <taxon>Bacteria</taxon>
        <taxon>Pseudomonadati</taxon>
        <taxon>Pseudomonadota</taxon>
        <taxon>Alphaproteobacteria</taxon>
        <taxon>Hyphomicrobiales</taxon>
        <taxon>Rhizobiaceae</taxon>
        <taxon>Hoeflea</taxon>
    </lineage>
</organism>
<evidence type="ECO:0008006" key="3">
    <source>
        <dbReference type="Google" id="ProtNLM"/>
    </source>
</evidence>
<name>A0A1C1YV68_9HYPH</name>
<proteinExistence type="predicted"/>
<dbReference type="AlphaFoldDB" id="A0A1C1YV68"/>
<accession>A0A1C1YV68</accession>
<gene>
    <name evidence="1" type="ORF">AWJ14_13070</name>
</gene>
<dbReference type="EMBL" id="LQZT01000020">
    <property type="protein sequence ID" value="OCW57240.1"/>
    <property type="molecule type" value="Genomic_DNA"/>
</dbReference>
<dbReference type="OrthoDB" id="9802153at2"/>
<keyword evidence="2" id="KW-1185">Reference proteome</keyword>
<evidence type="ECO:0000313" key="1">
    <source>
        <dbReference type="EMBL" id="OCW57240.1"/>
    </source>
</evidence>
<protein>
    <recommendedName>
        <fullName evidence="3">DUF2442 domain-containing protein</fullName>
    </recommendedName>
</protein>
<comment type="caution">
    <text evidence="1">The sequence shown here is derived from an EMBL/GenBank/DDBJ whole genome shotgun (WGS) entry which is preliminary data.</text>
</comment>